<accession>A0ABS8ARE2</accession>
<feature type="domain" description="DUF4394" evidence="2">
    <location>
        <begin position="611"/>
        <end position="849"/>
    </location>
</feature>
<dbReference type="RefSeq" id="WP_226176170.1">
    <property type="nucleotide sequence ID" value="NZ_JAJADR010000003.1"/>
</dbReference>
<reference evidence="4" key="1">
    <citation type="submission" date="2021-10" db="EMBL/GenBank/DDBJ databases">
        <authorList>
            <person name="Dean J.D."/>
            <person name="Kim M.K."/>
            <person name="Newey C.N."/>
            <person name="Stoker T.S."/>
            <person name="Thompson D.W."/>
            <person name="Grose J.H."/>
        </authorList>
    </citation>
    <scope>NUCLEOTIDE SEQUENCE</scope>
    <source>
        <strain evidence="4">BT178</strain>
    </source>
</reference>
<evidence type="ECO:0000259" key="3">
    <source>
        <dbReference type="Pfam" id="PF18962"/>
    </source>
</evidence>
<dbReference type="Proteomes" id="UP001165296">
    <property type="component" value="Unassembled WGS sequence"/>
</dbReference>
<evidence type="ECO:0000313" key="4">
    <source>
        <dbReference type="EMBL" id="MCB2408792.1"/>
    </source>
</evidence>
<protein>
    <submittedName>
        <fullName evidence="4">DUF4394 domain-containing protein</fullName>
    </submittedName>
</protein>
<feature type="domain" description="DUF4394" evidence="2">
    <location>
        <begin position="49"/>
        <end position="302"/>
    </location>
</feature>
<keyword evidence="5" id="KW-1185">Reference proteome</keyword>
<dbReference type="NCBIfam" id="TIGR04183">
    <property type="entry name" value="Por_Secre_tail"/>
    <property type="match status" value="1"/>
</dbReference>
<dbReference type="InterPro" id="IPR011047">
    <property type="entry name" value="Quinoprotein_ADH-like_sf"/>
</dbReference>
<feature type="signal peptide" evidence="1">
    <location>
        <begin position="1"/>
        <end position="38"/>
    </location>
</feature>
<proteinExistence type="predicted"/>
<comment type="caution">
    <text evidence="4">The sequence shown here is derived from an EMBL/GenBank/DDBJ whole genome shotgun (WGS) entry which is preliminary data.</text>
</comment>
<name>A0ABS8ARE2_9BACT</name>
<evidence type="ECO:0000256" key="1">
    <source>
        <dbReference type="SAM" id="SignalP"/>
    </source>
</evidence>
<organism evidence="4 5">
    <name type="scientific">Hymenobacter lucidus</name>
    <dbReference type="NCBI Taxonomy" id="2880930"/>
    <lineage>
        <taxon>Bacteria</taxon>
        <taxon>Pseudomonadati</taxon>
        <taxon>Bacteroidota</taxon>
        <taxon>Cytophagia</taxon>
        <taxon>Cytophagales</taxon>
        <taxon>Hymenobacteraceae</taxon>
        <taxon>Hymenobacter</taxon>
    </lineage>
</organism>
<evidence type="ECO:0000259" key="2">
    <source>
        <dbReference type="Pfam" id="PF14339"/>
    </source>
</evidence>
<dbReference type="SUPFAM" id="SSF50998">
    <property type="entry name" value="Quinoprotein alcohol dehydrogenase-like"/>
    <property type="match status" value="1"/>
</dbReference>
<feature type="domain" description="DUF4394" evidence="2">
    <location>
        <begin position="343"/>
        <end position="587"/>
    </location>
</feature>
<keyword evidence="1" id="KW-0732">Signal</keyword>
<dbReference type="EMBL" id="JAJADR010000003">
    <property type="protein sequence ID" value="MCB2408792.1"/>
    <property type="molecule type" value="Genomic_DNA"/>
</dbReference>
<dbReference type="Pfam" id="PF18962">
    <property type="entry name" value="Por_Secre_tail"/>
    <property type="match status" value="1"/>
</dbReference>
<feature type="domain" description="Secretion system C-terminal sorting" evidence="3">
    <location>
        <begin position="1405"/>
        <end position="1481"/>
    </location>
</feature>
<sequence length="1482" mass="152185">MPIPLLLPAAPAADPTCWLRRTTLAAALLLAGAPAATAQTVFGLSGTDLTSIELTSPTTRTRKTITGLTPGMVLVGIDFRPATGQLYALGYNGAGLAQLYTINYNSPLAVNQAPATAIGSTQPLALGTATDRIGFDFNPTVDRIRVVSTNDANYRLNPNDGTITANDDALAYTTTAVPADPNAGQNPYIGAAAYTNSFIGATATTLYTVDEQRSVLTIQAPPNDGTLNTVTTISVPVPLNTPGVSADLDIYTNPTTRAQKAYLSINAPDPDPARTGQFITALYALNLTNGTLTLEGGIGGGSPFDPPTNANPFPGITDIAIGINRTAPTPSGQLLYAVTTTGNLISFNSGQPGFLLSSTAITGLTAGQTLVGTDFRPNTGQLFGLGYDPASRTGRLYIIDRSTAVATPVGAAAVPLDLGTTPAALNGIGFDFNPTVDRIRVTGLTTRNYRLNPNNGVVTTDGDLNFVSGATGTPTIGAVAYTNSYVGSTSTTLYDIDDVRNQLFIQSNPNLGQLTAAGATGLLPSSGAVNDLDFYFDAATQANRGFLVSNADAATTTTTFSTLYSLDPSTGASPLGVIGLGIPVRDVTAFLAPLTQPNLIGRLIYGVAGGNLVSFDSGAPNNIRTAVNITGLPADGSQVLAGIDFRPLDGQLFALGYNATAQTGQLYTLDLSTGALTPVGGLNTYSLGAASGVGFDFNPVADRIRIVGSNGNNYRLNPADGILATASDGPTGRALSGAAYTNNDNNAATGTALYAYDQSTNQVVLINDPNTALSITNIGSSNTAVNTATGVEFDIYSDLANPALPNNSAFAAAAPNGVTSESLWEVSLTTGAFNQLGRIGSGSNLSGMAAFLTPAFSGLTWTGAIDTDWGKAGNWSPAQVPQAADNVTIPNTTNDPVVSSAFVVNSVTLGSGATLTSADGSLLTINGNFTNNGGTTLGSLTGRVSFGGPSGQVISGTTTFFTNLSVGTPLLTATGPVQVQRVLQVFGNFVAGNNLTLLSNASGTATVVNQGSGVVTGTVVVQRYIAGNNAGLGYRHYSSPIQNATVSEFITPGYTPVVNPDYNTVGNTVTPFPTVFGYDQARVTTSGNPAPEDFEKGFFSPASLADPLTAGRGYTVNIPGTETVDFAGTLNNGPIAVGSLSRGTQTESGWQLLGNPYPSPIDWDLVGRTNVDGAVYVYRSSGPYEGTYSSYVAGSGGVGINGGTDQIALGQGFFVRVSTPNTTNGQVSFANVVRVTDGSSPVFQRGTAATDASVRLELRGSTGPADEALVYFNTGATAAFDPAFDAYKLTASGAPMLATATSNDVRLSINALPALTSADVTIPLRLEVAQAGTYSLRASALLNLPTGTYAYLRDAQTGAVVDLAQQASYSFTTSAGTQAPRFTLLLTQAKVLASASATLAQQVSIYPNPAQQTVFISLPTALRQQAVAATLVNSLGQVVLRHTLPARATDNQALPLSGVSKGVYTLRLLTAEGVVNKRLVVE</sequence>
<gene>
    <name evidence="4" type="ORF">LGH74_12460</name>
</gene>
<evidence type="ECO:0000313" key="5">
    <source>
        <dbReference type="Proteomes" id="UP001165296"/>
    </source>
</evidence>
<dbReference type="InterPro" id="IPR025507">
    <property type="entry name" value="DUF4394"/>
</dbReference>
<dbReference type="InterPro" id="IPR026444">
    <property type="entry name" value="Secre_tail"/>
</dbReference>
<feature type="chain" id="PRO_5045921038" evidence="1">
    <location>
        <begin position="39"/>
        <end position="1482"/>
    </location>
</feature>
<dbReference type="Pfam" id="PF14339">
    <property type="entry name" value="DUF4394"/>
    <property type="match status" value="3"/>
</dbReference>